<dbReference type="AlphaFoldDB" id="A0A2N9XIE5"/>
<evidence type="ECO:0000313" key="3">
    <source>
        <dbReference type="Proteomes" id="UP000231484"/>
    </source>
</evidence>
<dbReference type="Proteomes" id="UP000231484">
    <property type="component" value="Unassembled WGS sequence"/>
</dbReference>
<protein>
    <recommendedName>
        <fullName evidence="4">Type IV pilus modification protein PilV</fullName>
    </recommendedName>
</protein>
<gene>
    <name evidence="2" type="ORF">BHC48_10200</name>
</gene>
<proteinExistence type="predicted"/>
<feature type="transmembrane region" description="Helical" evidence="1">
    <location>
        <begin position="25"/>
        <end position="45"/>
    </location>
</feature>
<keyword evidence="1" id="KW-1133">Transmembrane helix</keyword>
<evidence type="ECO:0000313" key="2">
    <source>
        <dbReference type="EMBL" id="PIT48100.1"/>
    </source>
</evidence>
<comment type="caution">
    <text evidence="2">The sequence shown here is derived from an EMBL/GenBank/DDBJ whole genome shotgun (WGS) entry which is preliminary data.</text>
</comment>
<accession>A0A2N9XIE5</accession>
<organism evidence="2 3">
    <name type="scientific">Snodgrassella alvi</name>
    <dbReference type="NCBI Taxonomy" id="1196083"/>
    <lineage>
        <taxon>Bacteria</taxon>
        <taxon>Pseudomonadati</taxon>
        <taxon>Pseudomonadota</taxon>
        <taxon>Betaproteobacteria</taxon>
        <taxon>Neisseriales</taxon>
        <taxon>Neisseriaceae</taxon>
        <taxon>Snodgrassella</taxon>
    </lineage>
</organism>
<sequence>MSQHNIKKTQYNSLYAYQTQQGTTIIEAVVAIFVLSFGVLALMLAQITAVNTTINAANQSEVTRAVQNYVEKMRSQPGLTIRETTDSKNVKIRYIAKDYTHYATNNTATCSNKLGIHLVNASLNSCTINANGEITVTWGGQSLSNDVSDDEFSYSLTAGQS</sequence>
<keyword evidence="1" id="KW-0812">Transmembrane</keyword>
<evidence type="ECO:0008006" key="4">
    <source>
        <dbReference type="Google" id="ProtNLM"/>
    </source>
</evidence>
<keyword evidence="1" id="KW-0472">Membrane</keyword>
<dbReference type="EMBL" id="MEIQ01000053">
    <property type="protein sequence ID" value="PIT48100.1"/>
    <property type="molecule type" value="Genomic_DNA"/>
</dbReference>
<name>A0A2N9XIE5_9NEIS</name>
<reference evidence="2 3" key="1">
    <citation type="journal article" date="2017" name="MBio">
        <title>Type VI secretion-mediated competition in the bee gut microbiome.</title>
        <authorList>
            <person name="Steele M.I."/>
            <person name="Kwong W.K."/>
            <person name="Powell J.E."/>
            <person name="Whiteley M."/>
            <person name="Moran N.A."/>
        </authorList>
    </citation>
    <scope>NUCLEOTIDE SEQUENCE [LARGE SCALE GENOMIC DNA]</scope>
    <source>
        <strain evidence="2 3">Occ4-2</strain>
    </source>
</reference>
<evidence type="ECO:0000256" key="1">
    <source>
        <dbReference type="SAM" id="Phobius"/>
    </source>
</evidence>